<accession>A0ACC0A884</accession>
<dbReference type="Proteomes" id="UP001060085">
    <property type="component" value="Linkage Group LG06"/>
</dbReference>
<protein>
    <submittedName>
        <fullName evidence="1">Uncharacterized protein</fullName>
    </submittedName>
</protein>
<organism evidence="1 2">
    <name type="scientific">Catharanthus roseus</name>
    <name type="common">Madagascar periwinkle</name>
    <name type="synonym">Vinca rosea</name>
    <dbReference type="NCBI Taxonomy" id="4058"/>
    <lineage>
        <taxon>Eukaryota</taxon>
        <taxon>Viridiplantae</taxon>
        <taxon>Streptophyta</taxon>
        <taxon>Embryophyta</taxon>
        <taxon>Tracheophyta</taxon>
        <taxon>Spermatophyta</taxon>
        <taxon>Magnoliopsida</taxon>
        <taxon>eudicotyledons</taxon>
        <taxon>Gunneridae</taxon>
        <taxon>Pentapetalae</taxon>
        <taxon>asterids</taxon>
        <taxon>lamiids</taxon>
        <taxon>Gentianales</taxon>
        <taxon>Apocynaceae</taxon>
        <taxon>Rauvolfioideae</taxon>
        <taxon>Vinceae</taxon>
        <taxon>Catharanthinae</taxon>
        <taxon>Catharanthus</taxon>
    </lineage>
</organism>
<reference evidence="2" key="1">
    <citation type="journal article" date="2023" name="Nat. Plants">
        <title>Single-cell RNA sequencing provides a high-resolution roadmap for understanding the multicellular compartmentation of specialized metabolism.</title>
        <authorList>
            <person name="Sun S."/>
            <person name="Shen X."/>
            <person name="Li Y."/>
            <person name="Li Y."/>
            <person name="Wang S."/>
            <person name="Li R."/>
            <person name="Zhang H."/>
            <person name="Shen G."/>
            <person name="Guo B."/>
            <person name="Wei J."/>
            <person name="Xu J."/>
            <person name="St-Pierre B."/>
            <person name="Chen S."/>
            <person name="Sun C."/>
        </authorList>
    </citation>
    <scope>NUCLEOTIDE SEQUENCE [LARGE SCALE GENOMIC DNA]</scope>
</reference>
<comment type="caution">
    <text evidence="1">The sequence shown here is derived from an EMBL/GenBank/DDBJ whole genome shotgun (WGS) entry which is preliminary data.</text>
</comment>
<sequence length="89" mass="10004">MSASHSTITYKVTLYIIILFFLHFELLAESRIVLPKKMISSSPPPPPLNLPKPPSTLNRYKKMELNAFRPTCEGRSPGMGHDDPPGRRA</sequence>
<evidence type="ECO:0000313" key="2">
    <source>
        <dbReference type="Proteomes" id="UP001060085"/>
    </source>
</evidence>
<name>A0ACC0A884_CATRO</name>
<gene>
    <name evidence="1" type="ORF">M9H77_25403</name>
</gene>
<keyword evidence="2" id="KW-1185">Reference proteome</keyword>
<evidence type="ECO:0000313" key="1">
    <source>
        <dbReference type="EMBL" id="KAI5656610.1"/>
    </source>
</evidence>
<proteinExistence type="predicted"/>
<dbReference type="EMBL" id="CM044706">
    <property type="protein sequence ID" value="KAI5656610.1"/>
    <property type="molecule type" value="Genomic_DNA"/>
</dbReference>